<keyword evidence="1" id="KW-0143">Chaperone</keyword>
<keyword evidence="5" id="KW-1185">Reference proteome</keyword>
<keyword evidence="2" id="KW-0812">Transmembrane</keyword>
<gene>
    <name evidence="4" type="ORF">BD410DRAFT_577541</name>
</gene>
<dbReference type="Proteomes" id="UP000294933">
    <property type="component" value="Unassembled WGS sequence"/>
</dbReference>
<dbReference type="CDD" id="cd06257">
    <property type="entry name" value="DnaJ"/>
    <property type="match status" value="1"/>
</dbReference>
<proteinExistence type="predicted"/>
<dbReference type="EMBL" id="ML170162">
    <property type="protein sequence ID" value="TDL26299.1"/>
    <property type="molecule type" value="Genomic_DNA"/>
</dbReference>
<evidence type="ECO:0000256" key="1">
    <source>
        <dbReference type="ARBA" id="ARBA00023186"/>
    </source>
</evidence>
<feature type="transmembrane region" description="Helical" evidence="2">
    <location>
        <begin position="140"/>
        <end position="159"/>
    </location>
</feature>
<dbReference type="PANTHER" id="PTHR44145">
    <property type="entry name" value="DNAJ HOMOLOG SUBFAMILY A MEMBER 3, MITOCHONDRIAL"/>
    <property type="match status" value="1"/>
</dbReference>
<dbReference type="VEuPathDB" id="FungiDB:BD410DRAFT_577541"/>
<evidence type="ECO:0000313" key="5">
    <source>
        <dbReference type="Proteomes" id="UP000294933"/>
    </source>
</evidence>
<keyword evidence="2" id="KW-0472">Membrane</keyword>
<dbReference type="InterPro" id="IPR051938">
    <property type="entry name" value="Apopto_cytoskel_mod"/>
</dbReference>
<dbReference type="Gene3D" id="1.10.287.110">
    <property type="entry name" value="DnaJ domain"/>
    <property type="match status" value="1"/>
</dbReference>
<dbReference type="AlphaFoldDB" id="A0A4Y7QHJ6"/>
<dbReference type="InterPro" id="IPR001623">
    <property type="entry name" value="DnaJ_domain"/>
</dbReference>
<dbReference type="PRINTS" id="PR00625">
    <property type="entry name" value="JDOMAIN"/>
</dbReference>
<evidence type="ECO:0000313" key="4">
    <source>
        <dbReference type="EMBL" id="TDL26299.1"/>
    </source>
</evidence>
<sequence>MSLFKFMTFPTRKCLAPRFVRILSTASNPYPFPSSSNPSPYQIFHLAPGATQNDVKQRYYDLVRLYHPDSPSCRKLHPNSSIRQNRFHAITAAYEALQKGHQMHASNDHNSHRDALRRAYRRRKVMSDNSVLYDAWKERFLAALLLLTFIAAMAQSIALRRQAAAELKARKRLPPLEDTDSSTSRNAV</sequence>
<keyword evidence="2" id="KW-1133">Transmembrane helix</keyword>
<evidence type="ECO:0000256" key="2">
    <source>
        <dbReference type="SAM" id="Phobius"/>
    </source>
</evidence>
<dbReference type="STRING" id="50990.A0A4Y7QHJ6"/>
<dbReference type="PROSITE" id="PS50076">
    <property type="entry name" value="DNAJ_2"/>
    <property type="match status" value="1"/>
</dbReference>
<dbReference type="SUPFAM" id="SSF46565">
    <property type="entry name" value="Chaperone J-domain"/>
    <property type="match status" value="1"/>
</dbReference>
<organism evidence="4 5">
    <name type="scientific">Rickenella mellea</name>
    <dbReference type="NCBI Taxonomy" id="50990"/>
    <lineage>
        <taxon>Eukaryota</taxon>
        <taxon>Fungi</taxon>
        <taxon>Dikarya</taxon>
        <taxon>Basidiomycota</taxon>
        <taxon>Agaricomycotina</taxon>
        <taxon>Agaricomycetes</taxon>
        <taxon>Hymenochaetales</taxon>
        <taxon>Rickenellaceae</taxon>
        <taxon>Rickenella</taxon>
    </lineage>
</organism>
<dbReference type="OrthoDB" id="445556at2759"/>
<feature type="domain" description="J" evidence="3">
    <location>
        <begin position="39"/>
        <end position="124"/>
    </location>
</feature>
<name>A0A4Y7QHJ6_9AGAM</name>
<dbReference type="SMART" id="SM00271">
    <property type="entry name" value="DnaJ"/>
    <property type="match status" value="1"/>
</dbReference>
<accession>A0A4Y7QHJ6</accession>
<dbReference type="Pfam" id="PF00226">
    <property type="entry name" value="DnaJ"/>
    <property type="match status" value="1"/>
</dbReference>
<dbReference type="PANTHER" id="PTHR44145:SF3">
    <property type="entry name" value="DNAJ HOMOLOG SUBFAMILY A MEMBER 3, MITOCHONDRIAL"/>
    <property type="match status" value="1"/>
</dbReference>
<protein>
    <recommendedName>
        <fullName evidence="3">J domain-containing protein</fullName>
    </recommendedName>
</protein>
<reference evidence="4 5" key="1">
    <citation type="submission" date="2018-06" db="EMBL/GenBank/DDBJ databases">
        <title>A transcriptomic atlas of mushroom development highlights an independent origin of complex multicellularity.</title>
        <authorList>
            <consortium name="DOE Joint Genome Institute"/>
            <person name="Krizsan K."/>
            <person name="Almasi E."/>
            <person name="Merenyi Z."/>
            <person name="Sahu N."/>
            <person name="Viragh M."/>
            <person name="Koszo T."/>
            <person name="Mondo S."/>
            <person name="Kiss B."/>
            <person name="Balint B."/>
            <person name="Kues U."/>
            <person name="Barry K."/>
            <person name="Hegedus J.C."/>
            <person name="Henrissat B."/>
            <person name="Johnson J."/>
            <person name="Lipzen A."/>
            <person name="Ohm R."/>
            <person name="Nagy I."/>
            <person name="Pangilinan J."/>
            <person name="Yan J."/>
            <person name="Xiong Y."/>
            <person name="Grigoriev I.V."/>
            <person name="Hibbett D.S."/>
            <person name="Nagy L.G."/>
        </authorList>
    </citation>
    <scope>NUCLEOTIDE SEQUENCE [LARGE SCALE GENOMIC DNA]</scope>
    <source>
        <strain evidence="4 5">SZMC22713</strain>
    </source>
</reference>
<evidence type="ECO:0000259" key="3">
    <source>
        <dbReference type="PROSITE" id="PS50076"/>
    </source>
</evidence>
<dbReference type="InterPro" id="IPR036869">
    <property type="entry name" value="J_dom_sf"/>
</dbReference>